<keyword evidence="3" id="KW-0732">Signal</keyword>
<dbReference type="SMART" id="SM00257">
    <property type="entry name" value="LysM"/>
    <property type="match status" value="2"/>
</dbReference>
<organism evidence="4 5">
    <name type="scientific">Azospirillum brasilense</name>
    <dbReference type="NCBI Taxonomy" id="192"/>
    <lineage>
        <taxon>Bacteria</taxon>
        <taxon>Pseudomonadati</taxon>
        <taxon>Pseudomonadota</taxon>
        <taxon>Alphaproteobacteria</taxon>
        <taxon>Rhodospirillales</taxon>
        <taxon>Azospirillaceae</taxon>
        <taxon>Azospirillum</taxon>
    </lineage>
</organism>
<evidence type="ECO:0000313" key="5">
    <source>
        <dbReference type="Proteomes" id="UP000298774"/>
    </source>
</evidence>
<accession>A0A4D8QQZ6</accession>
<dbReference type="SUPFAM" id="SSF54106">
    <property type="entry name" value="LysM domain"/>
    <property type="match status" value="2"/>
</dbReference>
<feature type="compositionally biased region" description="Pro residues" evidence="2">
    <location>
        <begin position="259"/>
        <end position="279"/>
    </location>
</feature>
<protein>
    <submittedName>
        <fullName evidence="4">LysM peptidoglycan-binding domain-containing protein</fullName>
    </submittedName>
</protein>
<dbReference type="Gene3D" id="2.70.70.10">
    <property type="entry name" value="Glucose Permease (Domain IIA)"/>
    <property type="match status" value="1"/>
</dbReference>
<dbReference type="InterPro" id="IPR050570">
    <property type="entry name" value="Cell_wall_metabolism_enzyme"/>
</dbReference>
<dbReference type="Gene3D" id="3.10.350.10">
    <property type="entry name" value="LysM domain"/>
    <property type="match status" value="2"/>
</dbReference>
<name>A0A4D8QQZ6_AZOBR</name>
<feature type="chain" id="PRO_5043613270" evidence="3">
    <location>
        <begin position="26"/>
        <end position="429"/>
    </location>
</feature>
<evidence type="ECO:0000313" key="4">
    <source>
        <dbReference type="EMBL" id="QCO11380.1"/>
    </source>
</evidence>
<dbReference type="SUPFAM" id="SSF51261">
    <property type="entry name" value="Duplicated hybrid motif"/>
    <property type="match status" value="1"/>
</dbReference>
<feature type="compositionally biased region" description="Low complexity" evidence="2">
    <location>
        <begin position="208"/>
        <end position="227"/>
    </location>
</feature>
<proteinExistence type="inferred from homology"/>
<keyword evidence="4" id="KW-0614">Plasmid</keyword>
<sequence length="429" mass="43780">MSLGVTSSVSGRALLAALALIPLLAACQQRTGDLAPVTSVSNTPDSIGGAVIVQRGDSAYSLSRRYNVPLRDLLEVNHLSPPYQLQVGQRLVLPVSRQYIVQRGDTLYGISRMFSADMSELTRLNGLTAPYAVQAGQPLRLPGGDAPGGTAVAQAPSSSAGAAVGGMVAAAPVKQVSRGSIQAAELPPPGASTSAPVDSPSQTTTVLAPVPGAKPAAAPEGTTGAPVYQPGQAPTSLRPPGQKPVVPEPAPAPRVVEAPPAPTPPPAQEVAAAPPPPPKAVEQPTPQRATGRLLWPVKGKVISTFGPKPDGLHNDGLNIAASKGTTVVAADNGVVAYAGNELRGFGNLLLVKHSDGFITAYAHLDRIDVERGVAVKRGQAIGTVGQTGSVTSPQLHFELRKGSQAVDPRDRMEPRVTEGASPDGQPGPG</sequence>
<gene>
    <name evidence="4" type="ORF">D3868_20550</name>
</gene>
<dbReference type="AlphaFoldDB" id="A0A4D8QQZ6"/>
<dbReference type="InterPro" id="IPR018392">
    <property type="entry name" value="LysM"/>
</dbReference>
<dbReference type="PROSITE" id="PS51782">
    <property type="entry name" value="LYSM"/>
    <property type="match status" value="2"/>
</dbReference>
<feature type="compositionally biased region" description="Polar residues" evidence="2">
    <location>
        <begin position="191"/>
        <end position="206"/>
    </location>
</feature>
<feature type="region of interest" description="Disordered" evidence="2">
    <location>
        <begin position="398"/>
        <end position="429"/>
    </location>
</feature>
<dbReference type="EMBL" id="CP032340">
    <property type="protein sequence ID" value="QCO11380.1"/>
    <property type="molecule type" value="Genomic_DNA"/>
</dbReference>
<dbReference type="Pfam" id="PF01476">
    <property type="entry name" value="LysM"/>
    <property type="match status" value="2"/>
</dbReference>
<dbReference type="CDD" id="cd00118">
    <property type="entry name" value="LysM"/>
    <property type="match status" value="2"/>
</dbReference>
<comment type="similarity">
    <text evidence="1">Belongs to the E.coli NlpD/Haemophilus LppB family.</text>
</comment>
<evidence type="ECO:0000256" key="1">
    <source>
        <dbReference type="ARBA" id="ARBA00038420"/>
    </source>
</evidence>
<dbReference type="PANTHER" id="PTHR21666">
    <property type="entry name" value="PEPTIDASE-RELATED"/>
    <property type="match status" value="1"/>
</dbReference>
<dbReference type="InterPro" id="IPR011055">
    <property type="entry name" value="Dup_hybrid_motif"/>
</dbReference>
<reference evidence="4 5" key="1">
    <citation type="submission" date="2018-09" db="EMBL/GenBank/DDBJ databases">
        <title>Whole genome based analysis of evolution and adaptive divergence in Indian and Brazilian strains of Azospirillum brasilense.</title>
        <authorList>
            <person name="Singh C."/>
            <person name="Tripathi A.K."/>
        </authorList>
    </citation>
    <scope>NUCLEOTIDE SEQUENCE [LARGE SCALE GENOMIC DNA]</scope>
    <source>
        <strain evidence="4 5">MTCC4038</strain>
        <plasmid evidence="4 5">p1</plasmid>
    </source>
</reference>
<dbReference type="InterPro" id="IPR036779">
    <property type="entry name" value="LysM_dom_sf"/>
</dbReference>
<geneLocation type="plasmid" evidence="4 5">
    <name>p1</name>
</geneLocation>
<dbReference type="Proteomes" id="UP000298774">
    <property type="component" value="Plasmid p1"/>
</dbReference>
<dbReference type="GO" id="GO:0004222">
    <property type="term" value="F:metalloendopeptidase activity"/>
    <property type="evidence" value="ECO:0007669"/>
    <property type="project" value="TreeGrafter"/>
</dbReference>
<feature type="compositionally biased region" description="Basic and acidic residues" evidence="2">
    <location>
        <begin position="398"/>
        <end position="416"/>
    </location>
</feature>
<dbReference type="PANTHER" id="PTHR21666:SF263">
    <property type="entry name" value="MUREIN HYDROLASE ACTIVATOR NLPD"/>
    <property type="match status" value="1"/>
</dbReference>
<dbReference type="Pfam" id="PF01551">
    <property type="entry name" value="Peptidase_M23"/>
    <property type="match status" value="1"/>
</dbReference>
<dbReference type="InterPro" id="IPR016047">
    <property type="entry name" value="M23ase_b-sheet_dom"/>
</dbReference>
<evidence type="ECO:0000256" key="3">
    <source>
        <dbReference type="SAM" id="SignalP"/>
    </source>
</evidence>
<feature type="region of interest" description="Disordered" evidence="2">
    <location>
        <begin position="183"/>
        <end position="289"/>
    </location>
</feature>
<feature type="signal peptide" evidence="3">
    <location>
        <begin position="1"/>
        <end position="25"/>
    </location>
</feature>
<dbReference type="CDD" id="cd12797">
    <property type="entry name" value="M23_peptidase"/>
    <property type="match status" value="1"/>
</dbReference>
<evidence type="ECO:0000256" key="2">
    <source>
        <dbReference type="SAM" id="MobiDB-lite"/>
    </source>
</evidence>